<dbReference type="Proteomes" id="UP000008064">
    <property type="component" value="Unassembled WGS sequence"/>
</dbReference>
<dbReference type="GeneID" id="18812374"/>
<name>F8NDN6_SERL9</name>
<dbReference type="EMBL" id="GL945428">
    <property type="protein sequence ID" value="EGO30320.1"/>
    <property type="molecule type" value="Genomic_DNA"/>
</dbReference>
<dbReference type="RefSeq" id="XP_007312204.1">
    <property type="nucleotide sequence ID" value="XM_007312142.1"/>
</dbReference>
<sequence length="269" mass="30060">MSMPMPVLSACLPEFQSDQPIYSLSPSPNLALKSSTNNIQGLSKQLMDYHINRQITRSMHMPSLSQSYAMITNSSMQYMHQIQDLQHKNKVLEERCSTLQPTDVIVTGKDNTTAAYLQDKIGATIPYSEASEICAYATALLGRIFDLGYVAPTFKALKFDALEFFKKELRKKSSQSPPESVTCTESINPSIEPVIQSQYCAIPVILTAGNQQLKNASFNDPLNVAEKAWKEKHKGSKEKFNKYFNTISASERETFKSEAKRLKAEAAAK</sequence>
<dbReference type="AlphaFoldDB" id="F8NDN6"/>
<organism>
    <name type="scientific">Serpula lacrymans var. lacrymans (strain S7.9)</name>
    <name type="common">Dry rot fungus</name>
    <dbReference type="NCBI Taxonomy" id="578457"/>
    <lineage>
        <taxon>Eukaryota</taxon>
        <taxon>Fungi</taxon>
        <taxon>Dikarya</taxon>
        <taxon>Basidiomycota</taxon>
        <taxon>Agaricomycotina</taxon>
        <taxon>Agaricomycetes</taxon>
        <taxon>Agaricomycetidae</taxon>
        <taxon>Boletales</taxon>
        <taxon>Coniophorineae</taxon>
        <taxon>Serpulaceae</taxon>
        <taxon>Serpula</taxon>
    </lineage>
</organism>
<evidence type="ECO:0000313" key="1">
    <source>
        <dbReference type="EMBL" id="EGO30320.1"/>
    </source>
</evidence>
<accession>F8NDN6</accession>
<gene>
    <name evidence="1" type="ORF">SERLADRAFT_404546</name>
</gene>
<protein>
    <submittedName>
        <fullName evidence="1">Uncharacterized protein</fullName>
    </submittedName>
</protein>
<dbReference type="KEGG" id="sla:SERLADRAFT_404546"/>
<reference evidence="1" key="1">
    <citation type="submission" date="2011-04" db="EMBL/GenBank/DDBJ databases">
        <title>Evolution of plant cell wall degrading machinery underlies the functional diversity of forest fungi.</title>
        <authorList>
            <consortium name="US DOE Joint Genome Institute (JGI-PGF)"/>
            <person name="Eastwood D.C."/>
            <person name="Floudas D."/>
            <person name="Binder M."/>
            <person name="Majcherczyk A."/>
            <person name="Schneider P."/>
            <person name="Aerts A."/>
            <person name="Asiegbu F.O."/>
            <person name="Baker S.E."/>
            <person name="Barry K."/>
            <person name="Bendiksby M."/>
            <person name="Blumentritt M."/>
            <person name="Coutinho P.M."/>
            <person name="Cullen D."/>
            <person name="Cullen D."/>
            <person name="Gathman A."/>
            <person name="Goodell B."/>
            <person name="Henrissat B."/>
            <person name="Ihrmark K."/>
            <person name="Kauserud H."/>
            <person name="Kohler A."/>
            <person name="LaButti K."/>
            <person name="Lapidus A."/>
            <person name="Lavin J.L."/>
            <person name="Lee Y.-H."/>
            <person name="Lindquist E."/>
            <person name="Lilly W."/>
            <person name="Lucas S."/>
            <person name="Morin E."/>
            <person name="Murat C."/>
            <person name="Oguiza J.A."/>
            <person name="Park J."/>
            <person name="Pisabarro A.G."/>
            <person name="Riley R."/>
            <person name="Rosling A."/>
            <person name="Salamov A."/>
            <person name="Schmidt O."/>
            <person name="Schmutz J."/>
            <person name="Skrede I."/>
            <person name="Stenlid J."/>
            <person name="Wiebenga A."/>
            <person name="Xie X."/>
            <person name="Kues U."/>
            <person name="Hibbett D.S."/>
            <person name="Hoffmeister D."/>
            <person name="Hogberg N."/>
            <person name="Martin F."/>
            <person name="Grigoriev I.V."/>
            <person name="Watkinson S.C."/>
        </authorList>
    </citation>
    <scope>NUCLEOTIDE SEQUENCE</scope>
    <source>
        <strain evidence="1">S7.9</strain>
    </source>
</reference>
<proteinExistence type="predicted"/>
<dbReference type="HOGENOM" id="CLU_1034994_0_0_1"/>